<reference evidence="2 3" key="1">
    <citation type="submission" date="2024-10" db="EMBL/GenBank/DDBJ databases">
        <authorList>
            <person name="Sang B.-I."/>
            <person name="Prabhaharan D."/>
        </authorList>
    </citation>
    <scope>NUCLEOTIDE SEQUENCE [LARGE SCALE GENOMIC DNA]</scope>
    <source>
        <strain evidence="2 3">MH</strain>
    </source>
</reference>
<accession>A0ABW7DQG4</accession>
<dbReference type="Proteomes" id="UP001605989">
    <property type="component" value="Unassembled WGS sequence"/>
</dbReference>
<keyword evidence="3" id="KW-1185">Reference proteome</keyword>
<feature type="signal peptide" evidence="1">
    <location>
        <begin position="1"/>
        <end position="25"/>
    </location>
</feature>
<sequence>MQKRVKKLAVLCTAVALLCGGSALAYYHNSTAGLAGRSTVYDCNSPVTYYQGRRVMADGHMEPVIQHRGYVVNENGAVEMTGPCYGDGNGYGHHGNGYGHHGNGGYYGGCHR</sequence>
<proteinExistence type="predicted"/>
<keyword evidence="1" id="KW-0732">Signal</keyword>
<comment type="caution">
    <text evidence="2">The sequence shown here is derived from an EMBL/GenBank/DDBJ whole genome shotgun (WGS) entry which is preliminary data.</text>
</comment>
<protein>
    <submittedName>
        <fullName evidence="2">Uncharacterized protein</fullName>
    </submittedName>
</protein>
<dbReference type="EMBL" id="JBIEKR010000007">
    <property type="protein sequence ID" value="MFG6273394.1"/>
    <property type="molecule type" value="Genomic_DNA"/>
</dbReference>
<evidence type="ECO:0000313" key="2">
    <source>
        <dbReference type="EMBL" id="MFG6273394.1"/>
    </source>
</evidence>
<organism evidence="2 3">
    <name type="scientific">Megasphaera hexanoica</name>
    <dbReference type="NCBI Taxonomy" id="1675036"/>
    <lineage>
        <taxon>Bacteria</taxon>
        <taxon>Bacillati</taxon>
        <taxon>Bacillota</taxon>
        <taxon>Negativicutes</taxon>
        <taxon>Veillonellales</taxon>
        <taxon>Veillonellaceae</taxon>
        <taxon>Megasphaera</taxon>
    </lineage>
</organism>
<evidence type="ECO:0000256" key="1">
    <source>
        <dbReference type="SAM" id="SignalP"/>
    </source>
</evidence>
<name>A0ABW7DQG4_9FIRM</name>
<feature type="chain" id="PRO_5046283583" evidence="1">
    <location>
        <begin position="26"/>
        <end position="112"/>
    </location>
</feature>
<dbReference type="RefSeq" id="WP_113855635.1">
    <property type="nucleotide sequence ID" value="NZ_CP011940.1"/>
</dbReference>
<gene>
    <name evidence="2" type="ORF">ACGTZG_09360</name>
</gene>
<evidence type="ECO:0000313" key="3">
    <source>
        <dbReference type="Proteomes" id="UP001605989"/>
    </source>
</evidence>